<dbReference type="InterPro" id="IPR003657">
    <property type="entry name" value="WRKY_dom"/>
</dbReference>
<dbReference type="AlphaFoldDB" id="A0AAD7LVB8"/>
<dbReference type="Proteomes" id="UP001163823">
    <property type="component" value="Chromosome 6"/>
</dbReference>
<reference evidence="8" key="1">
    <citation type="journal article" date="2023" name="Science">
        <title>Elucidation of the pathway for biosynthesis of saponin adjuvants from the soapbark tree.</title>
        <authorList>
            <person name="Reed J."/>
            <person name="Orme A."/>
            <person name="El-Demerdash A."/>
            <person name="Owen C."/>
            <person name="Martin L.B.B."/>
            <person name="Misra R.C."/>
            <person name="Kikuchi S."/>
            <person name="Rejzek M."/>
            <person name="Martin A.C."/>
            <person name="Harkess A."/>
            <person name="Leebens-Mack J."/>
            <person name="Louveau T."/>
            <person name="Stephenson M.J."/>
            <person name="Osbourn A."/>
        </authorList>
    </citation>
    <scope>NUCLEOTIDE SEQUENCE</scope>
    <source>
        <strain evidence="8">S10</strain>
    </source>
</reference>
<evidence type="ECO:0000256" key="3">
    <source>
        <dbReference type="ARBA" id="ARBA00023125"/>
    </source>
</evidence>
<keyword evidence="5" id="KW-0539">Nucleus</keyword>
<evidence type="ECO:0000256" key="4">
    <source>
        <dbReference type="ARBA" id="ARBA00023163"/>
    </source>
</evidence>
<dbReference type="GO" id="GO:0005634">
    <property type="term" value="C:nucleus"/>
    <property type="evidence" value="ECO:0007669"/>
    <property type="project" value="UniProtKB-SubCell"/>
</dbReference>
<protein>
    <submittedName>
        <fullName evidence="8">WRKY transcription factor</fullName>
    </submittedName>
</protein>
<keyword evidence="2" id="KW-0805">Transcription regulation</keyword>
<dbReference type="Gene3D" id="2.20.25.80">
    <property type="entry name" value="WRKY domain"/>
    <property type="match status" value="1"/>
</dbReference>
<gene>
    <name evidence="8" type="ORF">O6P43_014655</name>
</gene>
<feature type="region of interest" description="Disordered" evidence="6">
    <location>
        <begin position="1"/>
        <end position="20"/>
    </location>
</feature>
<accession>A0AAD7LVB8</accession>
<dbReference type="KEGG" id="qsa:O6P43_014655"/>
<dbReference type="PANTHER" id="PTHR31282">
    <property type="entry name" value="WRKY TRANSCRIPTION FACTOR 21-RELATED"/>
    <property type="match status" value="1"/>
</dbReference>
<comment type="subcellular location">
    <subcellularLocation>
        <location evidence="1">Nucleus</location>
    </subcellularLocation>
</comment>
<dbReference type="SMART" id="SM00774">
    <property type="entry name" value="WRKY"/>
    <property type="match status" value="1"/>
</dbReference>
<dbReference type="Pfam" id="PF03106">
    <property type="entry name" value="WRKY"/>
    <property type="match status" value="1"/>
</dbReference>
<comment type="caution">
    <text evidence="8">The sequence shown here is derived from an EMBL/GenBank/DDBJ whole genome shotgun (WGS) entry which is preliminary data.</text>
</comment>
<dbReference type="GO" id="GO:0003700">
    <property type="term" value="F:DNA-binding transcription factor activity"/>
    <property type="evidence" value="ECO:0007669"/>
    <property type="project" value="InterPro"/>
</dbReference>
<evidence type="ECO:0000259" key="7">
    <source>
        <dbReference type="PROSITE" id="PS50811"/>
    </source>
</evidence>
<keyword evidence="4" id="KW-0804">Transcription</keyword>
<feature type="compositionally biased region" description="Basic and acidic residues" evidence="6">
    <location>
        <begin position="7"/>
        <end position="20"/>
    </location>
</feature>
<evidence type="ECO:0000256" key="1">
    <source>
        <dbReference type="ARBA" id="ARBA00004123"/>
    </source>
</evidence>
<evidence type="ECO:0000256" key="2">
    <source>
        <dbReference type="ARBA" id="ARBA00023015"/>
    </source>
</evidence>
<dbReference type="InterPro" id="IPR036576">
    <property type="entry name" value="WRKY_dom_sf"/>
</dbReference>
<keyword evidence="9" id="KW-1185">Reference proteome</keyword>
<dbReference type="SUPFAM" id="SSF118290">
    <property type="entry name" value="WRKY DNA-binding domain"/>
    <property type="match status" value="1"/>
</dbReference>
<proteinExistence type="predicted"/>
<evidence type="ECO:0000256" key="5">
    <source>
        <dbReference type="ARBA" id="ARBA00023242"/>
    </source>
</evidence>
<organism evidence="8 9">
    <name type="scientific">Quillaja saponaria</name>
    <name type="common">Soap bark tree</name>
    <dbReference type="NCBI Taxonomy" id="32244"/>
    <lineage>
        <taxon>Eukaryota</taxon>
        <taxon>Viridiplantae</taxon>
        <taxon>Streptophyta</taxon>
        <taxon>Embryophyta</taxon>
        <taxon>Tracheophyta</taxon>
        <taxon>Spermatophyta</taxon>
        <taxon>Magnoliopsida</taxon>
        <taxon>eudicotyledons</taxon>
        <taxon>Gunneridae</taxon>
        <taxon>Pentapetalae</taxon>
        <taxon>rosids</taxon>
        <taxon>fabids</taxon>
        <taxon>Fabales</taxon>
        <taxon>Quillajaceae</taxon>
        <taxon>Quillaja</taxon>
    </lineage>
</organism>
<evidence type="ECO:0000256" key="6">
    <source>
        <dbReference type="SAM" id="MobiDB-lite"/>
    </source>
</evidence>
<dbReference type="InterPro" id="IPR044810">
    <property type="entry name" value="WRKY_plant"/>
</dbReference>
<keyword evidence="3" id="KW-0238">DNA-binding</keyword>
<evidence type="ECO:0000313" key="8">
    <source>
        <dbReference type="EMBL" id="KAJ7964924.1"/>
    </source>
</evidence>
<feature type="domain" description="WRKY" evidence="7">
    <location>
        <begin position="115"/>
        <end position="178"/>
    </location>
</feature>
<feature type="region of interest" description="Disordered" evidence="6">
    <location>
        <begin position="73"/>
        <end position="100"/>
    </location>
</feature>
<name>A0AAD7LVB8_QUISA</name>
<feature type="compositionally biased region" description="Polar residues" evidence="6">
    <location>
        <begin position="73"/>
        <end position="84"/>
    </location>
</feature>
<evidence type="ECO:0000313" key="9">
    <source>
        <dbReference type="Proteomes" id="UP001163823"/>
    </source>
</evidence>
<dbReference type="EMBL" id="JARAOO010000006">
    <property type="protein sequence ID" value="KAJ7964924.1"/>
    <property type="molecule type" value="Genomic_DNA"/>
</dbReference>
<sequence>MENLGSVERKAVEDELSRGREATNQLRQILHESNGDVIDVGDLVSGIMKSFTNTLSVLTRGIELDEVPQMQLGSTHSRTGSNFPRKSDVSDDQGCKSGRGAHKRRRFLLLTSERDTPTEIDDGHAWRKYGQKLILNAKYPRHYYRCSSKFNLGCKAINYGQKIQDDPPLYRTTNYGHHTCRNFQEPETIILMDSNITPADPSDSSILLSSATTNSSNQKHPFFSKRHEQKEKILSVSDDHKTYNQSSSDLISTTKFDTSDSGATMKSTPSLESAQGDVISNLMAGSIDFDDFFSSISNFHGNSWLEIGSSTPSCVSRSEQCG</sequence>
<dbReference type="PROSITE" id="PS50811">
    <property type="entry name" value="WRKY"/>
    <property type="match status" value="1"/>
</dbReference>
<dbReference type="GO" id="GO:0043565">
    <property type="term" value="F:sequence-specific DNA binding"/>
    <property type="evidence" value="ECO:0007669"/>
    <property type="project" value="InterPro"/>
</dbReference>